<name>A0A0H5QNZ3_9EUKA</name>
<dbReference type="EMBL" id="HACM01002870">
    <property type="protein sequence ID" value="CRZ03312.1"/>
    <property type="molecule type" value="Transcribed_RNA"/>
</dbReference>
<reference evidence="1" key="1">
    <citation type="submission" date="2015-04" db="EMBL/GenBank/DDBJ databases">
        <title>The genome sequence of the plant pathogenic Rhizarian Plasmodiophora brassicae reveals insights in its biotrophic life cycle and the origin of chitin synthesis.</title>
        <authorList>
            <person name="Schwelm A."/>
            <person name="Fogelqvist J."/>
            <person name="Knaust A."/>
            <person name="Julke S."/>
            <person name="Lilja T."/>
            <person name="Dhandapani V."/>
            <person name="Bonilla-Rosso G."/>
            <person name="Karlsson M."/>
            <person name="Shevchenko A."/>
            <person name="Choi S.R."/>
            <person name="Kim H.G."/>
            <person name="Park J.Y."/>
            <person name="Lim Y.P."/>
            <person name="Ludwig-Muller J."/>
            <person name="Dixelius C."/>
        </authorList>
    </citation>
    <scope>NUCLEOTIDE SEQUENCE</scope>
    <source>
        <tissue evidence="1">Potato root galls</tissue>
    </source>
</reference>
<feature type="non-terminal residue" evidence="1">
    <location>
        <position position="107"/>
    </location>
</feature>
<organism evidence="1">
    <name type="scientific">Spongospora subterranea</name>
    <dbReference type="NCBI Taxonomy" id="70186"/>
    <lineage>
        <taxon>Eukaryota</taxon>
        <taxon>Sar</taxon>
        <taxon>Rhizaria</taxon>
        <taxon>Endomyxa</taxon>
        <taxon>Phytomyxea</taxon>
        <taxon>Plasmodiophorida</taxon>
        <taxon>Plasmodiophoridae</taxon>
        <taxon>Spongospora</taxon>
    </lineage>
</organism>
<accession>A0A0H5QNZ3</accession>
<proteinExistence type="predicted"/>
<evidence type="ECO:0000313" key="1">
    <source>
        <dbReference type="EMBL" id="CRZ03312.1"/>
    </source>
</evidence>
<protein>
    <submittedName>
        <fullName evidence="1">Uncharacterized protein</fullName>
    </submittedName>
</protein>
<feature type="non-terminal residue" evidence="1">
    <location>
        <position position="1"/>
    </location>
</feature>
<sequence length="107" mass="11847">AVNKTLGQLDVSVKTLPDLEHLAQRISFLNNSIAAMPKLKPITDDLISLNQTLKSFNILGPVTTQIKGLRTTLGGFSTVPMTSKLKKFDQFWTNLPDIVRPKTDINI</sequence>
<dbReference type="AlphaFoldDB" id="A0A0H5QNZ3"/>